<protein>
    <submittedName>
        <fullName evidence="1">Uncharacterized protein</fullName>
    </submittedName>
</protein>
<name>A0A2P2QN50_RHIMU</name>
<evidence type="ECO:0000313" key="1">
    <source>
        <dbReference type="EMBL" id="MBX68345.1"/>
    </source>
</evidence>
<proteinExistence type="predicted"/>
<reference evidence="1" key="1">
    <citation type="submission" date="2018-02" db="EMBL/GenBank/DDBJ databases">
        <title>Rhizophora mucronata_Transcriptome.</title>
        <authorList>
            <person name="Meera S.P."/>
            <person name="Sreeshan A."/>
            <person name="Augustine A."/>
        </authorList>
    </citation>
    <scope>NUCLEOTIDE SEQUENCE</scope>
    <source>
        <tissue evidence="1">Leaf</tissue>
    </source>
</reference>
<accession>A0A2P2QN50</accession>
<sequence length="13" mass="1552">MVNWTSPSTMREL</sequence>
<dbReference type="EMBL" id="GGEC01087861">
    <property type="protein sequence ID" value="MBX68345.1"/>
    <property type="molecule type" value="Transcribed_RNA"/>
</dbReference>
<organism evidence="1">
    <name type="scientific">Rhizophora mucronata</name>
    <name type="common">Asiatic mangrove</name>
    <dbReference type="NCBI Taxonomy" id="61149"/>
    <lineage>
        <taxon>Eukaryota</taxon>
        <taxon>Viridiplantae</taxon>
        <taxon>Streptophyta</taxon>
        <taxon>Embryophyta</taxon>
        <taxon>Tracheophyta</taxon>
        <taxon>Spermatophyta</taxon>
        <taxon>Magnoliopsida</taxon>
        <taxon>eudicotyledons</taxon>
        <taxon>Gunneridae</taxon>
        <taxon>Pentapetalae</taxon>
        <taxon>rosids</taxon>
        <taxon>fabids</taxon>
        <taxon>Malpighiales</taxon>
        <taxon>Rhizophoraceae</taxon>
        <taxon>Rhizophora</taxon>
    </lineage>
</organism>